<dbReference type="EMBL" id="KZ293697">
    <property type="protein sequence ID" value="PBK84546.1"/>
    <property type="molecule type" value="Genomic_DNA"/>
</dbReference>
<evidence type="ECO:0000313" key="2">
    <source>
        <dbReference type="Proteomes" id="UP000217790"/>
    </source>
</evidence>
<dbReference type="SUPFAM" id="SSF51197">
    <property type="entry name" value="Clavaminate synthase-like"/>
    <property type="match status" value="1"/>
</dbReference>
<sequence>MAGFVASTHDENLLARDTSFIQKISQTAPIQDQTKGSIRVLTQPFPDKTALFGILREAASKNQVVVLHNYVPILAHGELSVEFLQSAYNISPYVEVEEHDSVKKQTDNLNPRTPTTIGQFVRDITDPMKSTMILDLPVPRDTVLAEFHNLDDGSQAMAHTKTLDTATFQLLRELVTDRTWALLHQAGVLTGWHRDTDGKLTIILVDRGCKFWIQIRPRARVTRAEIDLVFEKCLDADEDSLDDLCADVVDARTLLLLPRDVGLQPAAAIHGVYTPVPTLAKGSSFWSYDSMHITEVTRRHDAHAGDMATNVDHISKNTLIAFI</sequence>
<dbReference type="Gene3D" id="2.60.120.650">
    <property type="entry name" value="Cupin"/>
    <property type="match status" value="1"/>
</dbReference>
<protein>
    <recommendedName>
        <fullName evidence="3">JmjC domain-containing protein</fullName>
    </recommendedName>
</protein>
<evidence type="ECO:0008006" key="3">
    <source>
        <dbReference type="Google" id="ProtNLM"/>
    </source>
</evidence>
<keyword evidence="2" id="KW-1185">Reference proteome</keyword>
<organism evidence="1 2">
    <name type="scientific">Armillaria gallica</name>
    <name type="common">Bulbous honey fungus</name>
    <name type="synonym">Armillaria bulbosa</name>
    <dbReference type="NCBI Taxonomy" id="47427"/>
    <lineage>
        <taxon>Eukaryota</taxon>
        <taxon>Fungi</taxon>
        <taxon>Dikarya</taxon>
        <taxon>Basidiomycota</taxon>
        <taxon>Agaricomycotina</taxon>
        <taxon>Agaricomycetes</taxon>
        <taxon>Agaricomycetidae</taxon>
        <taxon>Agaricales</taxon>
        <taxon>Marasmiineae</taxon>
        <taxon>Physalacriaceae</taxon>
        <taxon>Armillaria</taxon>
    </lineage>
</organism>
<reference evidence="2" key="1">
    <citation type="journal article" date="2017" name="Nat. Ecol. Evol.">
        <title>Genome expansion and lineage-specific genetic innovations in the forest pathogenic fungi Armillaria.</title>
        <authorList>
            <person name="Sipos G."/>
            <person name="Prasanna A.N."/>
            <person name="Walter M.C."/>
            <person name="O'Connor E."/>
            <person name="Balint B."/>
            <person name="Krizsan K."/>
            <person name="Kiss B."/>
            <person name="Hess J."/>
            <person name="Varga T."/>
            <person name="Slot J."/>
            <person name="Riley R."/>
            <person name="Boka B."/>
            <person name="Rigling D."/>
            <person name="Barry K."/>
            <person name="Lee J."/>
            <person name="Mihaltcheva S."/>
            <person name="LaButti K."/>
            <person name="Lipzen A."/>
            <person name="Waldron R."/>
            <person name="Moloney N.M."/>
            <person name="Sperisen C."/>
            <person name="Kredics L."/>
            <person name="Vagvoelgyi C."/>
            <person name="Patrignani A."/>
            <person name="Fitzpatrick D."/>
            <person name="Nagy I."/>
            <person name="Doyle S."/>
            <person name="Anderson J.B."/>
            <person name="Grigoriev I.V."/>
            <person name="Gueldener U."/>
            <person name="Muensterkoetter M."/>
            <person name="Nagy L.G."/>
        </authorList>
    </citation>
    <scope>NUCLEOTIDE SEQUENCE [LARGE SCALE GENOMIC DNA]</scope>
    <source>
        <strain evidence="2">Ar21-2</strain>
    </source>
</reference>
<proteinExistence type="predicted"/>
<gene>
    <name evidence="1" type="ORF">ARMGADRAFT_1088318</name>
</gene>
<dbReference type="Proteomes" id="UP000217790">
    <property type="component" value="Unassembled WGS sequence"/>
</dbReference>
<dbReference type="OMA" id="WALLHQA"/>
<dbReference type="AlphaFoldDB" id="A0A2H3DAN3"/>
<name>A0A2H3DAN3_ARMGA</name>
<accession>A0A2H3DAN3</accession>
<dbReference type="OrthoDB" id="2635829at2759"/>
<dbReference type="STRING" id="47427.A0A2H3DAN3"/>
<dbReference type="InParanoid" id="A0A2H3DAN3"/>
<evidence type="ECO:0000313" key="1">
    <source>
        <dbReference type="EMBL" id="PBK84546.1"/>
    </source>
</evidence>